<dbReference type="GO" id="GO:0047474">
    <property type="term" value="F:long-chain fatty acid--protein ligase activity"/>
    <property type="evidence" value="ECO:0007669"/>
    <property type="project" value="InterPro"/>
</dbReference>
<dbReference type="InterPro" id="IPR042099">
    <property type="entry name" value="ANL_N_sf"/>
</dbReference>
<sequence length="358" mass="40418">MEQNMMERTLRFVSQSNSSDTEFDEQALALFRYQFEYNLPYQSYCRAKGKTPRLVKRWQDIPAVPIDAFKQVSLSCSVPNEKTVVFMTSGTTTGNRGKHYHPSLEVYNLSTIKHFKERFMAPCDQLPMGILFPTPTTLPNSSLAHYLALVAKEFSNQDSDYFIDDLGLQIDKLILELERREADNKPYALLGASFSFVHLFEALAEKNRKFSLPKGSKLLDTGGYKNQSAELDAEHFYQQMHDYLGVERQNCINMFGMTELSTQLYNNGSEVLPSVMSGPHWIKTRVVHPATGEDMPEGEPGVLIQVDLANYNSVSSILTEDMGVKKDNGFIFLGRVQGADAKGCSLALDEFIRSVKVQ</sequence>
<reference evidence="3" key="1">
    <citation type="submission" date="2016-11" db="EMBL/GenBank/DDBJ databases">
        <authorList>
            <person name="Sisinthy S."/>
            <person name="Ara S."/>
            <person name="Gundlapally S.R."/>
        </authorList>
    </citation>
    <scope>NUCLEOTIDE SEQUENCE [LARGE SCALE GENOMIC DNA]</scope>
    <source>
        <strain evidence="3">V1-41</strain>
    </source>
</reference>
<organism evidence="2 3">
    <name type="scientific">Oceanisphaera arctica</name>
    <dbReference type="NCBI Taxonomy" id="641510"/>
    <lineage>
        <taxon>Bacteria</taxon>
        <taxon>Pseudomonadati</taxon>
        <taxon>Pseudomonadota</taxon>
        <taxon>Gammaproteobacteria</taxon>
        <taxon>Aeromonadales</taxon>
        <taxon>Aeromonadaceae</taxon>
        <taxon>Oceanisphaera</taxon>
    </lineage>
</organism>
<name>A0A2P5TPR6_9GAMM</name>
<dbReference type="Proteomes" id="UP000242231">
    <property type="component" value="Unassembled WGS sequence"/>
</dbReference>
<dbReference type="InterPro" id="IPR007534">
    <property type="entry name" value="LuxE"/>
</dbReference>
<dbReference type="AlphaFoldDB" id="A0A2P5TPR6"/>
<dbReference type="EMBL" id="MPZM01000005">
    <property type="protein sequence ID" value="PPL17712.1"/>
    <property type="molecule type" value="Genomic_DNA"/>
</dbReference>
<dbReference type="OrthoDB" id="3597198at2"/>
<evidence type="ECO:0000313" key="2">
    <source>
        <dbReference type="EMBL" id="PPL17712.1"/>
    </source>
</evidence>
<keyword evidence="3" id="KW-1185">Reference proteome</keyword>
<feature type="domain" description="Acyl-protein synthetase LuxE" evidence="1">
    <location>
        <begin position="22"/>
        <end position="350"/>
    </location>
</feature>
<dbReference type="Gene3D" id="3.40.50.12780">
    <property type="entry name" value="N-terminal domain of ligase-like"/>
    <property type="match status" value="1"/>
</dbReference>
<accession>A0A2P5TPR6</accession>
<comment type="caution">
    <text evidence="2">The sequence shown here is derived from an EMBL/GenBank/DDBJ whole genome shotgun (WGS) entry which is preliminary data.</text>
</comment>
<evidence type="ECO:0000313" key="3">
    <source>
        <dbReference type="Proteomes" id="UP000242231"/>
    </source>
</evidence>
<gene>
    <name evidence="2" type="ORF">UN63_03870</name>
</gene>
<dbReference type="GO" id="GO:0008218">
    <property type="term" value="P:bioluminescence"/>
    <property type="evidence" value="ECO:0007669"/>
    <property type="project" value="InterPro"/>
</dbReference>
<dbReference type="Pfam" id="PF04443">
    <property type="entry name" value="LuxE"/>
    <property type="match status" value="1"/>
</dbReference>
<protein>
    <submittedName>
        <fullName evidence="2">Long-chain fatty acid--CoA ligase</fullName>
    </submittedName>
</protein>
<proteinExistence type="predicted"/>
<keyword evidence="2" id="KW-0436">Ligase</keyword>
<evidence type="ECO:0000259" key="1">
    <source>
        <dbReference type="Pfam" id="PF04443"/>
    </source>
</evidence>